<feature type="region of interest" description="Disordered" evidence="1">
    <location>
        <begin position="49"/>
        <end position="157"/>
    </location>
</feature>
<reference evidence="2" key="2">
    <citation type="journal article" date="2015" name="Data Brief">
        <title>Shoot transcriptome of the giant reed, Arundo donax.</title>
        <authorList>
            <person name="Barrero R.A."/>
            <person name="Guerrero F.D."/>
            <person name="Moolhuijzen P."/>
            <person name="Goolsby J.A."/>
            <person name="Tidwell J."/>
            <person name="Bellgard S.E."/>
            <person name="Bellgard M.I."/>
        </authorList>
    </citation>
    <scope>NUCLEOTIDE SEQUENCE</scope>
    <source>
        <tissue evidence="2">Shoot tissue taken approximately 20 cm above the soil surface</tissue>
    </source>
</reference>
<proteinExistence type="predicted"/>
<accession>A0A0A9G9U9</accession>
<organism evidence="2">
    <name type="scientific">Arundo donax</name>
    <name type="common">Giant reed</name>
    <name type="synonym">Donax arundinaceus</name>
    <dbReference type="NCBI Taxonomy" id="35708"/>
    <lineage>
        <taxon>Eukaryota</taxon>
        <taxon>Viridiplantae</taxon>
        <taxon>Streptophyta</taxon>
        <taxon>Embryophyta</taxon>
        <taxon>Tracheophyta</taxon>
        <taxon>Spermatophyta</taxon>
        <taxon>Magnoliopsida</taxon>
        <taxon>Liliopsida</taxon>
        <taxon>Poales</taxon>
        <taxon>Poaceae</taxon>
        <taxon>PACMAD clade</taxon>
        <taxon>Arundinoideae</taxon>
        <taxon>Arundineae</taxon>
        <taxon>Arundo</taxon>
    </lineage>
</organism>
<dbReference type="AlphaFoldDB" id="A0A0A9G9U9"/>
<reference evidence="2" key="1">
    <citation type="submission" date="2014-09" db="EMBL/GenBank/DDBJ databases">
        <authorList>
            <person name="Magalhaes I.L.F."/>
            <person name="Oliveira U."/>
            <person name="Santos F.R."/>
            <person name="Vidigal T.H.D.A."/>
            <person name="Brescovit A.D."/>
            <person name="Santos A.J."/>
        </authorList>
    </citation>
    <scope>NUCLEOTIDE SEQUENCE</scope>
    <source>
        <tissue evidence="2">Shoot tissue taken approximately 20 cm above the soil surface</tissue>
    </source>
</reference>
<feature type="compositionally biased region" description="Low complexity" evidence="1">
    <location>
        <begin position="49"/>
        <end position="65"/>
    </location>
</feature>
<feature type="compositionally biased region" description="Basic and acidic residues" evidence="1">
    <location>
        <begin position="144"/>
        <end position="157"/>
    </location>
</feature>
<protein>
    <submittedName>
        <fullName evidence="2">Uncharacterized protein</fullName>
    </submittedName>
</protein>
<name>A0A0A9G9U9_ARUDO</name>
<evidence type="ECO:0000313" key="2">
    <source>
        <dbReference type="EMBL" id="JAE21860.1"/>
    </source>
</evidence>
<dbReference type="EMBL" id="GBRH01176036">
    <property type="protein sequence ID" value="JAE21860.1"/>
    <property type="molecule type" value="Transcribed_RNA"/>
</dbReference>
<evidence type="ECO:0000256" key="1">
    <source>
        <dbReference type="SAM" id="MobiDB-lite"/>
    </source>
</evidence>
<sequence>MGSHSHRPTPPPLSSRRRHLFSPLLDEGCGGGVAAALVVFVLVLSPAGSAAASRSPSPVDDASPLPEAPAPSPSRSTFARAAGGQRRTRRWTSASPRPRGGTEDIRIDGAPPPAAAGRRGSGRRSERDGDAMGSEARVSAAAEAIRRGVERRRAPNP</sequence>